<dbReference type="GO" id="GO:0043565">
    <property type="term" value="F:sequence-specific DNA binding"/>
    <property type="evidence" value="ECO:0007669"/>
    <property type="project" value="InterPro"/>
</dbReference>
<keyword evidence="1" id="KW-0805">Transcription regulation</keyword>
<organism evidence="5 6">
    <name type="scientific">Paenibacillus cremeus</name>
    <dbReference type="NCBI Taxonomy" id="2163881"/>
    <lineage>
        <taxon>Bacteria</taxon>
        <taxon>Bacillati</taxon>
        <taxon>Bacillota</taxon>
        <taxon>Bacilli</taxon>
        <taxon>Bacillales</taxon>
        <taxon>Paenibacillaceae</taxon>
        <taxon>Paenibacillus</taxon>
    </lineage>
</organism>
<dbReference type="SMART" id="SM00342">
    <property type="entry name" value="HTH_ARAC"/>
    <property type="match status" value="1"/>
</dbReference>
<evidence type="ECO:0000256" key="2">
    <source>
        <dbReference type="ARBA" id="ARBA00023125"/>
    </source>
</evidence>
<dbReference type="PROSITE" id="PS00041">
    <property type="entry name" value="HTH_ARAC_FAMILY_1"/>
    <property type="match status" value="1"/>
</dbReference>
<keyword evidence="3" id="KW-0804">Transcription</keyword>
<dbReference type="Gene3D" id="1.10.10.60">
    <property type="entry name" value="Homeodomain-like"/>
    <property type="match status" value="2"/>
</dbReference>
<evidence type="ECO:0000313" key="6">
    <source>
        <dbReference type="Proteomes" id="UP000317036"/>
    </source>
</evidence>
<protein>
    <submittedName>
        <fullName evidence="5">AraC family transcriptional regulator</fullName>
    </submittedName>
</protein>
<comment type="caution">
    <text evidence="5">The sequence shown here is derived from an EMBL/GenBank/DDBJ whole genome shotgun (WGS) entry which is preliminary data.</text>
</comment>
<dbReference type="PROSITE" id="PS01124">
    <property type="entry name" value="HTH_ARAC_FAMILY_2"/>
    <property type="match status" value="1"/>
</dbReference>
<dbReference type="Proteomes" id="UP000317036">
    <property type="component" value="Unassembled WGS sequence"/>
</dbReference>
<evidence type="ECO:0000256" key="3">
    <source>
        <dbReference type="ARBA" id="ARBA00023163"/>
    </source>
</evidence>
<dbReference type="Pfam" id="PF02311">
    <property type="entry name" value="AraC_binding"/>
    <property type="match status" value="1"/>
</dbReference>
<keyword evidence="6" id="KW-1185">Reference proteome</keyword>
<dbReference type="Pfam" id="PF12833">
    <property type="entry name" value="HTH_18"/>
    <property type="match status" value="1"/>
</dbReference>
<evidence type="ECO:0000313" key="5">
    <source>
        <dbReference type="EMBL" id="TVY08117.1"/>
    </source>
</evidence>
<dbReference type="OrthoDB" id="2638442at2"/>
<dbReference type="InterPro" id="IPR003313">
    <property type="entry name" value="AraC-bd"/>
</dbReference>
<dbReference type="InterPro" id="IPR018060">
    <property type="entry name" value="HTH_AraC"/>
</dbReference>
<reference evidence="5 6" key="1">
    <citation type="submission" date="2019-07" db="EMBL/GenBank/DDBJ databases">
        <authorList>
            <person name="Kim J."/>
        </authorList>
    </citation>
    <scope>NUCLEOTIDE SEQUENCE [LARGE SCALE GENOMIC DNA]</scope>
    <source>
        <strain evidence="5 6">JC52</strain>
    </source>
</reference>
<dbReference type="SUPFAM" id="SSF51215">
    <property type="entry name" value="Regulatory protein AraC"/>
    <property type="match status" value="1"/>
</dbReference>
<proteinExistence type="predicted"/>
<dbReference type="GO" id="GO:0003700">
    <property type="term" value="F:DNA-binding transcription factor activity"/>
    <property type="evidence" value="ECO:0007669"/>
    <property type="project" value="InterPro"/>
</dbReference>
<sequence>MKEGSGHTMKESHHEFADQWYNIPTPWQKLGGVWLVRAGRNEAKPHYRVGPRQIECYGLHFILEGKVRLTCEDQEKVLEKGDLFCLFPQRTYIYSCEATPLRMAWLALDGPQVPQLLEQLDLDATKPYARQKLTVSAKRTLQRIQELFERETEERELRWQSLLYQLFEQLQASGKPNRQLKVNSEKDWLQTSIEYLNLHFMENVKIADAAERAGVHRSHFSMVFTKSVGISPLQYIQKLRMDKSAELLKQTKLTITEIALSVGYPDLYTFSRAFTRYFKRTPSHFRGN</sequence>
<dbReference type="PRINTS" id="PR00032">
    <property type="entry name" value="HTHARAC"/>
</dbReference>
<dbReference type="InterPro" id="IPR037923">
    <property type="entry name" value="HTH-like"/>
</dbReference>
<feature type="domain" description="HTH araC/xylS-type" evidence="4">
    <location>
        <begin position="190"/>
        <end position="288"/>
    </location>
</feature>
<dbReference type="AlphaFoldDB" id="A0A559K7L3"/>
<dbReference type="InterPro" id="IPR009057">
    <property type="entry name" value="Homeodomain-like_sf"/>
</dbReference>
<name>A0A559K7L3_9BACL</name>
<dbReference type="PANTHER" id="PTHR43280:SF2">
    <property type="entry name" value="HTH-TYPE TRANSCRIPTIONAL REGULATOR EXSA"/>
    <property type="match status" value="1"/>
</dbReference>
<evidence type="ECO:0000259" key="4">
    <source>
        <dbReference type="PROSITE" id="PS01124"/>
    </source>
</evidence>
<accession>A0A559K7L3</accession>
<dbReference type="InterPro" id="IPR020449">
    <property type="entry name" value="Tscrpt_reg_AraC-type_HTH"/>
</dbReference>
<gene>
    <name evidence="5" type="ORF">FPZ49_20420</name>
</gene>
<evidence type="ECO:0000256" key="1">
    <source>
        <dbReference type="ARBA" id="ARBA00023015"/>
    </source>
</evidence>
<keyword evidence="2" id="KW-0238">DNA-binding</keyword>
<dbReference type="PANTHER" id="PTHR43280">
    <property type="entry name" value="ARAC-FAMILY TRANSCRIPTIONAL REGULATOR"/>
    <property type="match status" value="1"/>
</dbReference>
<dbReference type="EMBL" id="VNJI01000027">
    <property type="protein sequence ID" value="TVY08117.1"/>
    <property type="molecule type" value="Genomic_DNA"/>
</dbReference>
<dbReference type="SUPFAM" id="SSF46689">
    <property type="entry name" value="Homeodomain-like"/>
    <property type="match status" value="2"/>
</dbReference>
<dbReference type="InterPro" id="IPR018062">
    <property type="entry name" value="HTH_AraC-typ_CS"/>
</dbReference>